<dbReference type="AlphaFoldDB" id="A0AAN6YI24"/>
<gene>
    <name evidence="10" type="ORF">QBC37DRAFT_367791</name>
</gene>
<dbReference type="PANTHER" id="PTHR33365">
    <property type="entry name" value="YALI0B05434P"/>
    <property type="match status" value="1"/>
</dbReference>
<evidence type="ECO:0000256" key="5">
    <source>
        <dbReference type="ARBA" id="ARBA00023026"/>
    </source>
</evidence>
<feature type="transmembrane region" description="Helical" evidence="9">
    <location>
        <begin position="21"/>
        <end position="42"/>
    </location>
</feature>
<proteinExistence type="inferred from homology"/>
<sequence length="261" mass="30247">MDILNEKDRHHHRRRRHLSERVPLFLISNITFIIINVILLLGGKQWVHLKDIHCPRVQHFGNAFKHSYTTYDDSKIHNPLAGFNHTDELKDAWGSLLTPGVFRVSKEEAITLGKLREQSVRFGNGDVALSLNVYQELYCLKFFKLDLLNPSSPSHISSPALEAERLDKCINIIMQQRLCRADVSVESWYWKKQDYTTPWPRPKSQRLCMAWEQLEDWLTRPGRRVLKDGNGGMLDEPVYGPCGFKKPVRTDLFFDGGVMFG</sequence>
<comment type="pathway">
    <text evidence="2">Mycotoxin biosynthesis.</text>
</comment>
<keyword evidence="3 9" id="KW-0812">Transmembrane</keyword>
<keyword evidence="11" id="KW-1185">Reference proteome</keyword>
<evidence type="ECO:0000256" key="3">
    <source>
        <dbReference type="ARBA" id="ARBA00022692"/>
    </source>
</evidence>
<dbReference type="EMBL" id="MU858047">
    <property type="protein sequence ID" value="KAK4219678.1"/>
    <property type="molecule type" value="Genomic_DNA"/>
</dbReference>
<evidence type="ECO:0000313" key="10">
    <source>
        <dbReference type="EMBL" id="KAK4219678.1"/>
    </source>
</evidence>
<dbReference type="GO" id="GO:0016020">
    <property type="term" value="C:membrane"/>
    <property type="evidence" value="ECO:0007669"/>
    <property type="project" value="UniProtKB-SubCell"/>
</dbReference>
<dbReference type="Pfam" id="PF11807">
    <property type="entry name" value="UstYa"/>
    <property type="match status" value="1"/>
</dbReference>
<evidence type="ECO:0000256" key="1">
    <source>
        <dbReference type="ARBA" id="ARBA00004167"/>
    </source>
</evidence>
<comment type="caution">
    <text evidence="10">The sequence shown here is derived from an EMBL/GenBank/DDBJ whole genome shotgun (WGS) entry which is preliminary data.</text>
</comment>
<comment type="similarity">
    <text evidence="8">Belongs to the ustYa family.</text>
</comment>
<keyword evidence="7" id="KW-0325">Glycoprotein</keyword>
<organism evidence="10 11">
    <name type="scientific">Rhypophila decipiens</name>
    <dbReference type="NCBI Taxonomy" id="261697"/>
    <lineage>
        <taxon>Eukaryota</taxon>
        <taxon>Fungi</taxon>
        <taxon>Dikarya</taxon>
        <taxon>Ascomycota</taxon>
        <taxon>Pezizomycotina</taxon>
        <taxon>Sordariomycetes</taxon>
        <taxon>Sordariomycetidae</taxon>
        <taxon>Sordariales</taxon>
        <taxon>Naviculisporaceae</taxon>
        <taxon>Rhypophila</taxon>
    </lineage>
</organism>
<keyword evidence="5" id="KW-0843">Virulence</keyword>
<accession>A0AAN6YI24</accession>
<keyword evidence="4 9" id="KW-1133">Transmembrane helix</keyword>
<evidence type="ECO:0000256" key="8">
    <source>
        <dbReference type="ARBA" id="ARBA00035112"/>
    </source>
</evidence>
<evidence type="ECO:0000256" key="2">
    <source>
        <dbReference type="ARBA" id="ARBA00004685"/>
    </source>
</evidence>
<reference evidence="10" key="1">
    <citation type="journal article" date="2023" name="Mol. Phylogenet. Evol.">
        <title>Genome-scale phylogeny and comparative genomics of the fungal order Sordariales.</title>
        <authorList>
            <person name="Hensen N."/>
            <person name="Bonometti L."/>
            <person name="Westerberg I."/>
            <person name="Brannstrom I.O."/>
            <person name="Guillou S."/>
            <person name="Cros-Aarteil S."/>
            <person name="Calhoun S."/>
            <person name="Haridas S."/>
            <person name="Kuo A."/>
            <person name="Mondo S."/>
            <person name="Pangilinan J."/>
            <person name="Riley R."/>
            <person name="LaButti K."/>
            <person name="Andreopoulos B."/>
            <person name="Lipzen A."/>
            <person name="Chen C."/>
            <person name="Yan M."/>
            <person name="Daum C."/>
            <person name="Ng V."/>
            <person name="Clum A."/>
            <person name="Steindorff A."/>
            <person name="Ohm R.A."/>
            <person name="Martin F."/>
            <person name="Silar P."/>
            <person name="Natvig D.O."/>
            <person name="Lalanne C."/>
            <person name="Gautier V."/>
            <person name="Ament-Velasquez S.L."/>
            <person name="Kruys A."/>
            <person name="Hutchinson M.I."/>
            <person name="Powell A.J."/>
            <person name="Barry K."/>
            <person name="Miller A.N."/>
            <person name="Grigoriev I.V."/>
            <person name="Debuchy R."/>
            <person name="Gladieux P."/>
            <person name="Hiltunen Thoren M."/>
            <person name="Johannesson H."/>
        </authorList>
    </citation>
    <scope>NUCLEOTIDE SEQUENCE</scope>
    <source>
        <strain evidence="10">PSN293</strain>
    </source>
</reference>
<reference evidence="10" key="2">
    <citation type="submission" date="2023-05" db="EMBL/GenBank/DDBJ databases">
        <authorList>
            <consortium name="Lawrence Berkeley National Laboratory"/>
            <person name="Steindorff A."/>
            <person name="Hensen N."/>
            <person name="Bonometti L."/>
            <person name="Westerberg I."/>
            <person name="Brannstrom I.O."/>
            <person name="Guillou S."/>
            <person name="Cros-Aarteil S."/>
            <person name="Calhoun S."/>
            <person name="Haridas S."/>
            <person name="Kuo A."/>
            <person name="Mondo S."/>
            <person name="Pangilinan J."/>
            <person name="Riley R."/>
            <person name="Labutti K."/>
            <person name="Andreopoulos B."/>
            <person name="Lipzen A."/>
            <person name="Chen C."/>
            <person name="Yanf M."/>
            <person name="Daum C."/>
            <person name="Ng V."/>
            <person name="Clum A."/>
            <person name="Ohm R."/>
            <person name="Martin F."/>
            <person name="Silar P."/>
            <person name="Natvig D."/>
            <person name="Lalanne C."/>
            <person name="Gautier V."/>
            <person name="Ament-Velasquez S.L."/>
            <person name="Kruys A."/>
            <person name="Hutchinson M.I."/>
            <person name="Powell A.J."/>
            <person name="Barry K."/>
            <person name="Miller A.N."/>
            <person name="Grigoriev I.V."/>
            <person name="Debuchy R."/>
            <person name="Gladieux P."/>
            <person name="Thoren M.H."/>
            <person name="Johannesson H."/>
        </authorList>
    </citation>
    <scope>NUCLEOTIDE SEQUENCE</scope>
    <source>
        <strain evidence="10">PSN293</strain>
    </source>
</reference>
<dbReference type="GO" id="GO:0043386">
    <property type="term" value="P:mycotoxin biosynthetic process"/>
    <property type="evidence" value="ECO:0007669"/>
    <property type="project" value="InterPro"/>
</dbReference>
<evidence type="ECO:0000256" key="9">
    <source>
        <dbReference type="SAM" id="Phobius"/>
    </source>
</evidence>
<evidence type="ECO:0000256" key="7">
    <source>
        <dbReference type="ARBA" id="ARBA00023180"/>
    </source>
</evidence>
<dbReference type="InterPro" id="IPR021765">
    <property type="entry name" value="UstYa-like"/>
</dbReference>
<dbReference type="PANTHER" id="PTHR33365:SF4">
    <property type="entry name" value="CYCLOCHLOROTINE BIOSYNTHESIS PROTEIN O"/>
    <property type="match status" value="1"/>
</dbReference>
<evidence type="ECO:0000256" key="6">
    <source>
        <dbReference type="ARBA" id="ARBA00023136"/>
    </source>
</evidence>
<protein>
    <submittedName>
        <fullName evidence="10">Uncharacterized protein</fullName>
    </submittedName>
</protein>
<evidence type="ECO:0000313" key="11">
    <source>
        <dbReference type="Proteomes" id="UP001301769"/>
    </source>
</evidence>
<name>A0AAN6YI24_9PEZI</name>
<comment type="subcellular location">
    <subcellularLocation>
        <location evidence="1">Membrane</location>
        <topology evidence="1">Single-pass membrane protein</topology>
    </subcellularLocation>
</comment>
<evidence type="ECO:0000256" key="4">
    <source>
        <dbReference type="ARBA" id="ARBA00022989"/>
    </source>
</evidence>
<keyword evidence="6 9" id="KW-0472">Membrane</keyword>
<dbReference type="Proteomes" id="UP001301769">
    <property type="component" value="Unassembled WGS sequence"/>
</dbReference>